<gene>
    <name evidence="1" type="ORF">SAV14893_007970</name>
</gene>
<protein>
    <submittedName>
        <fullName evidence="1">Uncharacterized protein</fullName>
    </submittedName>
</protein>
<accession>A0A4D4LLR4</accession>
<organism evidence="1 2">
    <name type="scientific">Streptomyces avermitilis</name>
    <dbReference type="NCBI Taxonomy" id="33903"/>
    <lineage>
        <taxon>Bacteria</taxon>
        <taxon>Bacillati</taxon>
        <taxon>Actinomycetota</taxon>
        <taxon>Actinomycetes</taxon>
        <taxon>Kitasatosporales</taxon>
        <taxon>Streptomycetaceae</taxon>
        <taxon>Streptomyces</taxon>
    </lineage>
</organism>
<sequence>MDGRVECDGPVGEQTERRVDRLVPYGHLVVAGAYPRWPIMLATHRDRSTWTNWAAPSPKSFAARSRYQARYAFSGSGQRWDTASTKPLPQPPMSLHTWAIIFTPSPDGTVASPRTYLISDMTPP</sequence>
<proteinExistence type="predicted"/>
<dbReference type="EMBL" id="BJHX01000001">
    <property type="protein sequence ID" value="GDY61404.1"/>
    <property type="molecule type" value="Genomic_DNA"/>
</dbReference>
<name>A0A4D4LLR4_STRAX</name>
<evidence type="ECO:0000313" key="1">
    <source>
        <dbReference type="EMBL" id="GDY61404.1"/>
    </source>
</evidence>
<comment type="caution">
    <text evidence="1">The sequence shown here is derived from an EMBL/GenBank/DDBJ whole genome shotgun (WGS) entry which is preliminary data.</text>
</comment>
<reference evidence="1 2" key="1">
    <citation type="submission" date="2019-04" db="EMBL/GenBank/DDBJ databases">
        <title>Draft genome sequences of Streptomyces avermitilis NBRC 14893.</title>
        <authorList>
            <person name="Komaki H."/>
            <person name="Tamura T."/>
            <person name="Hosoyama A."/>
        </authorList>
    </citation>
    <scope>NUCLEOTIDE SEQUENCE [LARGE SCALE GENOMIC DNA]</scope>
    <source>
        <strain evidence="1 2">NBRC 14893</strain>
    </source>
</reference>
<dbReference type="Proteomes" id="UP000302139">
    <property type="component" value="Unassembled WGS sequence"/>
</dbReference>
<evidence type="ECO:0000313" key="2">
    <source>
        <dbReference type="Proteomes" id="UP000302139"/>
    </source>
</evidence>
<dbReference type="AlphaFoldDB" id="A0A4D4LLR4"/>